<evidence type="ECO:0000256" key="3">
    <source>
        <dbReference type="ARBA" id="ARBA00010803"/>
    </source>
</evidence>
<comment type="similarity">
    <text evidence="3">Belongs to the HPF1 family.</text>
</comment>
<organism evidence="7 8">
    <name type="scientific">Acropora cervicornis</name>
    <name type="common">Staghorn coral</name>
    <dbReference type="NCBI Taxonomy" id="6130"/>
    <lineage>
        <taxon>Eukaryota</taxon>
        <taxon>Metazoa</taxon>
        <taxon>Cnidaria</taxon>
        <taxon>Anthozoa</taxon>
        <taxon>Hexacorallia</taxon>
        <taxon>Scleractinia</taxon>
        <taxon>Astrocoeniina</taxon>
        <taxon>Acroporidae</taxon>
        <taxon>Acropora</taxon>
    </lineage>
</organism>
<dbReference type="InterPro" id="IPR019361">
    <property type="entry name" value="HPF1"/>
</dbReference>
<comment type="subcellular location">
    <subcellularLocation>
        <location evidence="2">Chromosome</location>
    </subcellularLocation>
    <subcellularLocation>
        <location evidence="1">Nucleus</location>
    </subcellularLocation>
</comment>
<feature type="region of interest" description="Disordered" evidence="6">
    <location>
        <begin position="1"/>
        <end position="32"/>
    </location>
</feature>
<reference evidence="7" key="2">
    <citation type="journal article" date="2023" name="Science">
        <title>Genomic signatures of disease resistance in endangered staghorn corals.</title>
        <authorList>
            <person name="Vollmer S.V."/>
            <person name="Selwyn J.D."/>
            <person name="Despard B.A."/>
            <person name="Roesel C.L."/>
        </authorList>
    </citation>
    <scope>NUCLEOTIDE SEQUENCE</scope>
    <source>
        <strain evidence="7">K2</strain>
    </source>
</reference>
<dbReference type="GO" id="GO:0006974">
    <property type="term" value="P:DNA damage response"/>
    <property type="evidence" value="ECO:0007669"/>
    <property type="project" value="InterPro"/>
</dbReference>
<accession>A0AAD9PY97</accession>
<dbReference type="EMBL" id="JARQWQ010000105">
    <property type="protein sequence ID" value="KAK2550885.1"/>
    <property type="molecule type" value="Genomic_DNA"/>
</dbReference>
<keyword evidence="4" id="KW-0158">Chromosome</keyword>
<evidence type="ECO:0000256" key="5">
    <source>
        <dbReference type="ARBA" id="ARBA00023242"/>
    </source>
</evidence>
<dbReference type="GO" id="GO:0005634">
    <property type="term" value="C:nucleus"/>
    <property type="evidence" value="ECO:0007669"/>
    <property type="project" value="UniProtKB-SubCell"/>
</dbReference>
<dbReference type="PANTHER" id="PTHR13386:SF1">
    <property type="entry name" value="HISTONE PARYLATION FACTOR 1"/>
    <property type="match status" value="1"/>
</dbReference>
<dbReference type="Proteomes" id="UP001249851">
    <property type="component" value="Unassembled WGS sequence"/>
</dbReference>
<feature type="compositionally biased region" description="Basic and acidic residues" evidence="6">
    <location>
        <begin position="16"/>
        <end position="25"/>
    </location>
</feature>
<evidence type="ECO:0000256" key="6">
    <source>
        <dbReference type="SAM" id="MobiDB-lite"/>
    </source>
</evidence>
<evidence type="ECO:0000256" key="1">
    <source>
        <dbReference type="ARBA" id="ARBA00004123"/>
    </source>
</evidence>
<dbReference type="GO" id="GO:0072572">
    <property type="term" value="F:poly-ADP-D-ribose binding"/>
    <property type="evidence" value="ECO:0007669"/>
    <property type="project" value="TreeGrafter"/>
</dbReference>
<gene>
    <name evidence="7" type="ORF">P5673_028406</name>
</gene>
<dbReference type="GO" id="GO:0005694">
    <property type="term" value="C:chromosome"/>
    <property type="evidence" value="ECO:0007669"/>
    <property type="project" value="UniProtKB-SubCell"/>
</dbReference>
<keyword evidence="8" id="KW-1185">Reference proteome</keyword>
<name>A0AAD9PY97_ACRCE</name>
<keyword evidence="5" id="KW-0539">Nucleus</keyword>
<dbReference type="GO" id="GO:0042393">
    <property type="term" value="F:histone binding"/>
    <property type="evidence" value="ECO:0007669"/>
    <property type="project" value="InterPro"/>
</dbReference>
<evidence type="ECO:0000256" key="2">
    <source>
        <dbReference type="ARBA" id="ARBA00004286"/>
    </source>
</evidence>
<dbReference type="Pfam" id="PF10228">
    <property type="entry name" value="HPF1"/>
    <property type="match status" value="1"/>
</dbReference>
<dbReference type="PANTHER" id="PTHR13386">
    <property type="entry name" value="HISTONE PARYLATION FACTOR 1"/>
    <property type="match status" value="1"/>
</dbReference>
<sequence length="357" mass="40719">MADEVRSPEKKRRKTEKTPPERKGESNTQFLEVDEMDKDHDEKFVLRKQELVERFKVEFPKDFFDFWEFCKKLNLRNPCGALNELLGLNLVGPYDVLSGAYDDIEDSNITSYHLHWRYFYDPPEFLTVIRGDDKTGYHMGYYRDDPKSPPVFVASNQAEKNCEFTVLGENLFAAVNKFVGDFLKTSSGKSKLKSLKTLQGSLVSEADKLKYNLNASTTGIKARNKKVVSKTFHKAGIIVPVDTNEVGYRPLTVTDGELKKILKQITDDKSTGKDKEQASENLQEQITLVQFANDECDYGMGLELALDMFCFGSERFHNAILQLLPLAYKLLGRDLFAEIAEIHVNNRSRAQLSQLPS</sequence>
<evidence type="ECO:0000313" key="7">
    <source>
        <dbReference type="EMBL" id="KAK2550885.1"/>
    </source>
</evidence>
<dbReference type="AlphaFoldDB" id="A0AAD9PY97"/>
<evidence type="ECO:0000313" key="8">
    <source>
        <dbReference type="Proteomes" id="UP001249851"/>
    </source>
</evidence>
<evidence type="ECO:0000256" key="4">
    <source>
        <dbReference type="ARBA" id="ARBA00022454"/>
    </source>
</evidence>
<reference evidence="7" key="1">
    <citation type="journal article" date="2023" name="G3 (Bethesda)">
        <title>Whole genome assembly and annotation of the endangered Caribbean coral Acropora cervicornis.</title>
        <authorList>
            <person name="Selwyn J.D."/>
            <person name="Vollmer S.V."/>
        </authorList>
    </citation>
    <scope>NUCLEOTIDE SEQUENCE</scope>
    <source>
        <strain evidence="7">K2</strain>
    </source>
</reference>
<protein>
    <submittedName>
        <fullName evidence="7">Histone PARylation factor 1</fullName>
    </submittedName>
</protein>
<proteinExistence type="inferred from homology"/>
<comment type="caution">
    <text evidence="7">The sequence shown here is derived from an EMBL/GenBank/DDBJ whole genome shotgun (WGS) entry which is preliminary data.</text>
</comment>